<keyword evidence="3" id="KW-0520">NAD</keyword>
<dbReference type="InterPro" id="IPR018211">
    <property type="entry name" value="ADH_Fe_CS"/>
</dbReference>
<dbReference type="PROSITE" id="PS00913">
    <property type="entry name" value="ADH_IRON_1"/>
    <property type="match status" value="1"/>
</dbReference>
<evidence type="ECO:0000259" key="5">
    <source>
        <dbReference type="Pfam" id="PF25137"/>
    </source>
</evidence>
<organism evidence="6 7">
    <name type="scientific">Salinicoccus roseus</name>
    <dbReference type="NCBI Taxonomy" id="45670"/>
    <lineage>
        <taxon>Bacteria</taxon>
        <taxon>Bacillati</taxon>
        <taxon>Bacillota</taxon>
        <taxon>Bacilli</taxon>
        <taxon>Bacillales</taxon>
        <taxon>Staphylococcaceae</taxon>
        <taxon>Salinicoccus</taxon>
    </lineage>
</organism>
<evidence type="ECO:0000256" key="3">
    <source>
        <dbReference type="ARBA" id="ARBA00023027"/>
    </source>
</evidence>
<dbReference type="RefSeq" id="WP_094907146.1">
    <property type="nucleotide sequence ID" value="NZ_NPEZ01000006.1"/>
</dbReference>
<evidence type="ECO:0000313" key="7">
    <source>
        <dbReference type="Proteomes" id="UP000216682"/>
    </source>
</evidence>
<dbReference type="Gene3D" id="1.20.1090.10">
    <property type="entry name" value="Dehydroquinate synthase-like - alpha domain"/>
    <property type="match status" value="1"/>
</dbReference>
<dbReference type="Pfam" id="PF25137">
    <property type="entry name" value="ADH_Fe_C"/>
    <property type="match status" value="1"/>
</dbReference>
<name>A0A265E4G4_9STAP</name>
<dbReference type="Pfam" id="PF00465">
    <property type="entry name" value="Fe-ADH"/>
    <property type="match status" value="1"/>
</dbReference>
<dbReference type="FunFam" id="3.40.50.1970:FF:000003">
    <property type="entry name" value="Alcohol dehydrogenase, iron-containing"/>
    <property type="match status" value="1"/>
</dbReference>
<dbReference type="AlphaFoldDB" id="A0A265E4G4"/>
<dbReference type="Proteomes" id="UP000216682">
    <property type="component" value="Unassembled WGS sequence"/>
</dbReference>
<feature type="domain" description="Fe-containing alcohol dehydrogenase-like C-terminal" evidence="5">
    <location>
        <begin position="204"/>
        <end position="395"/>
    </location>
</feature>
<dbReference type="PROSITE" id="PS00060">
    <property type="entry name" value="ADH_IRON_2"/>
    <property type="match status" value="1"/>
</dbReference>
<gene>
    <name evidence="6" type="ORF">CFN03_11385</name>
</gene>
<feature type="domain" description="Alcohol dehydrogenase iron-type/glycerol dehydrogenase GldA" evidence="4">
    <location>
        <begin position="27"/>
        <end position="193"/>
    </location>
</feature>
<dbReference type="PANTHER" id="PTHR11496">
    <property type="entry name" value="ALCOHOL DEHYDROGENASE"/>
    <property type="match status" value="1"/>
</dbReference>
<dbReference type="InterPro" id="IPR001670">
    <property type="entry name" value="ADH_Fe/GldA"/>
</dbReference>
<accession>A0A265E4G4</accession>
<dbReference type="GO" id="GO:0004022">
    <property type="term" value="F:alcohol dehydrogenase (NAD+) activity"/>
    <property type="evidence" value="ECO:0007669"/>
    <property type="project" value="UniProtKB-ARBA"/>
</dbReference>
<protein>
    <submittedName>
        <fullName evidence="6">Alcohol dehydrogenase</fullName>
    </submittedName>
</protein>
<keyword evidence="2" id="KW-0560">Oxidoreductase</keyword>
<dbReference type="GO" id="GO:0046872">
    <property type="term" value="F:metal ion binding"/>
    <property type="evidence" value="ECO:0007669"/>
    <property type="project" value="InterPro"/>
</dbReference>
<dbReference type="FunFam" id="1.20.1090.10:FF:000001">
    <property type="entry name" value="Aldehyde-alcohol dehydrogenase"/>
    <property type="match status" value="1"/>
</dbReference>
<sequence length="399" mass="43679">MRKPYYRGYQKLMKAAMENMPWRTPLVVEGVHSLDRLPALVSAAGISRLFVVTDKGILEAGLTDVMLEQLEMRGIHCTVYSDTLANPTIQNVEAAVGQYNEAQSEGIVAFGGGSAMDCAKCLGARIARPDKSLSAMRGVFKLRRNMPPFFAVPTTAGTGSEGTLAAVISDRDTHEKYVLMDTSLIPHVAVLDPYLTLDLPQEVTAMTGMDALTHAVESYIGRSNTKATASYAKETVRLVFDNLEASHNNGHDLKARREMQQAAFKAGLAFTRAYVGNIHAIAHTLGGHYNVPHGWANAVIMPHVLEYYGSAVHKPLSELADVAGIGHPTETEAVKAAAFIAAIRRMNEKMGIPEKVEGIKDEDIPGMIEKAYREANPLYPVPVIFDRSDFEHIFNEIRK</sequence>
<dbReference type="InterPro" id="IPR039697">
    <property type="entry name" value="Alcohol_dehydrogenase_Fe"/>
</dbReference>
<proteinExistence type="inferred from homology"/>
<comment type="caution">
    <text evidence="6">The sequence shown here is derived from an EMBL/GenBank/DDBJ whole genome shotgun (WGS) entry which is preliminary data.</text>
</comment>
<evidence type="ECO:0000256" key="2">
    <source>
        <dbReference type="ARBA" id="ARBA00023002"/>
    </source>
</evidence>
<dbReference type="SUPFAM" id="SSF56796">
    <property type="entry name" value="Dehydroquinate synthase-like"/>
    <property type="match status" value="1"/>
</dbReference>
<dbReference type="PANTHER" id="PTHR11496:SF102">
    <property type="entry name" value="ALCOHOL DEHYDROGENASE 4"/>
    <property type="match status" value="1"/>
</dbReference>
<comment type="similarity">
    <text evidence="1">Belongs to the iron-containing alcohol dehydrogenase family.</text>
</comment>
<dbReference type="Gene3D" id="3.40.50.1970">
    <property type="match status" value="1"/>
</dbReference>
<dbReference type="CDD" id="cd08189">
    <property type="entry name" value="Fe-ADH-like"/>
    <property type="match status" value="1"/>
</dbReference>
<reference evidence="6 7" key="1">
    <citation type="submission" date="2017-07" db="EMBL/GenBank/DDBJ databases">
        <title>Shotgun whole genome sequences of three halophilic bacterial isolates.</title>
        <authorList>
            <person name="Pozzo T."/>
            <person name="Higdon S.M."/>
            <person name="Quillaguaman J."/>
        </authorList>
    </citation>
    <scope>NUCLEOTIDE SEQUENCE [LARGE SCALE GENOMIC DNA]</scope>
    <source>
        <strain evidence="6 7">BU-1</strain>
    </source>
</reference>
<dbReference type="InterPro" id="IPR056798">
    <property type="entry name" value="ADH_Fe_C"/>
</dbReference>
<evidence type="ECO:0000313" key="6">
    <source>
        <dbReference type="EMBL" id="OZT76463.1"/>
    </source>
</evidence>
<evidence type="ECO:0000256" key="1">
    <source>
        <dbReference type="ARBA" id="ARBA00007358"/>
    </source>
</evidence>
<evidence type="ECO:0000259" key="4">
    <source>
        <dbReference type="Pfam" id="PF00465"/>
    </source>
</evidence>
<dbReference type="EMBL" id="NPEZ01000006">
    <property type="protein sequence ID" value="OZT76463.1"/>
    <property type="molecule type" value="Genomic_DNA"/>
</dbReference>